<dbReference type="Proteomes" id="UP001370758">
    <property type="component" value="Unassembled WGS sequence"/>
</dbReference>
<sequence>MELEEPLRLPYFRDPSELPAPLPTLAEIHAATDGGSAWKKKACINNQFFVKYGVCTRQTEAENLLFVEKNLKISAPKLYAAWREPDGSLYIIMEYLPGDPLKKLWPDLEEPQKALILWELRQVVNQIRALPGPKVFATVSGGLLTHDLIRTPYVGDPDHNRPFANEREFLMSFINNVKSDAKDNNRHSYIGDFFERELLSEFVKNEDKHIPTFTHADFHQLNILVTEREGQKGYNISLIDWEAAGWYPSYWEYVAAFLTVQWDDNDWGIRLGDAVDSWPSETTMMKMIHQILWF</sequence>
<dbReference type="PANTHER" id="PTHR21310">
    <property type="entry name" value="AMINOGLYCOSIDE PHOSPHOTRANSFERASE-RELATED-RELATED"/>
    <property type="match status" value="1"/>
</dbReference>
<evidence type="ECO:0000259" key="1">
    <source>
        <dbReference type="Pfam" id="PF01636"/>
    </source>
</evidence>
<gene>
    <name evidence="2" type="ORF">TWF481_004502</name>
</gene>
<dbReference type="InterPro" id="IPR011009">
    <property type="entry name" value="Kinase-like_dom_sf"/>
</dbReference>
<evidence type="ECO:0000313" key="2">
    <source>
        <dbReference type="EMBL" id="KAK6509772.1"/>
    </source>
</evidence>
<dbReference type="SUPFAM" id="SSF56112">
    <property type="entry name" value="Protein kinase-like (PK-like)"/>
    <property type="match status" value="1"/>
</dbReference>
<dbReference type="CDD" id="cd05120">
    <property type="entry name" value="APH_ChoK_like"/>
    <property type="match status" value="1"/>
</dbReference>
<name>A0AAV9WJQ1_9PEZI</name>
<organism evidence="2 3">
    <name type="scientific">Arthrobotrys musiformis</name>
    <dbReference type="NCBI Taxonomy" id="47236"/>
    <lineage>
        <taxon>Eukaryota</taxon>
        <taxon>Fungi</taxon>
        <taxon>Dikarya</taxon>
        <taxon>Ascomycota</taxon>
        <taxon>Pezizomycotina</taxon>
        <taxon>Orbiliomycetes</taxon>
        <taxon>Orbiliales</taxon>
        <taxon>Orbiliaceae</taxon>
        <taxon>Arthrobotrys</taxon>
    </lineage>
</organism>
<dbReference type="PANTHER" id="PTHR21310:SF15">
    <property type="entry name" value="AMINOGLYCOSIDE PHOSPHOTRANSFERASE DOMAIN-CONTAINING PROTEIN"/>
    <property type="match status" value="1"/>
</dbReference>
<dbReference type="EMBL" id="JAVHJL010000002">
    <property type="protein sequence ID" value="KAK6509772.1"/>
    <property type="molecule type" value="Genomic_DNA"/>
</dbReference>
<accession>A0AAV9WJQ1</accession>
<dbReference type="InterPro" id="IPR002575">
    <property type="entry name" value="Aminoglycoside_PTrfase"/>
</dbReference>
<dbReference type="Pfam" id="PF01636">
    <property type="entry name" value="APH"/>
    <property type="match status" value="1"/>
</dbReference>
<dbReference type="AlphaFoldDB" id="A0AAV9WJQ1"/>
<proteinExistence type="predicted"/>
<keyword evidence="3" id="KW-1185">Reference proteome</keyword>
<dbReference type="Gene3D" id="3.90.1200.10">
    <property type="match status" value="1"/>
</dbReference>
<reference evidence="2 3" key="1">
    <citation type="submission" date="2023-08" db="EMBL/GenBank/DDBJ databases">
        <authorList>
            <person name="Palmer J.M."/>
        </authorList>
    </citation>
    <scope>NUCLEOTIDE SEQUENCE [LARGE SCALE GENOMIC DNA]</scope>
    <source>
        <strain evidence="2 3">TWF481</strain>
    </source>
</reference>
<feature type="domain" description="Aminoglycoside phosphotransferase" evidence="1">
    <location>
        <begin position="60"/>
        <end position="273"/>
    </location>
</feature>
<comment type="caution">
    <text evidence="2">The sequence shown here is derived from an EMBL/GenBank/DDBJ whole genome shotgun (WGS) entry which is preliminary data.</text>
</comment>
<dbReference type="InterPro" id="IPR051678">
    <property type="entry name" value="AGP_Transferase"/>
</dbReference>
<evidence type="ECO:0000313" key="3">
    <source>
        <dbReference type="Proteomes" id="UP001370758"/>
    </source>
</evidence>
<protein>
    <recommendedName>
        <fullName evidence="1">Aminoglycoside phosphotransferase domain-containing protein</fullName>
    </recommendedName>
</protein>